<evidence type="ECO:0000313" key="2">
    <source>
        <dbReference type="Proteomes" id="UP000290565"/>
    </source>
</evidence>
<dbReference type="Proteomes" id="UP000290565">
    <property type="component" value="Unassembled WGS sequence"/>
</dbReference>
<dbReference type="RefSeq" id="WP_128935783.1">
    <property type="nucleotide sequence ID" value="NZ_CP022221.1"/>
</dbReference>
<proteinExistence type="predicted"/>
<comment type="caution">
    <text evidence="1">The sequence shown here is derived from an EMBL/GenBank/DDBJ whole genome shotgun (WGS) entry which is preliminary data.</text>
</comment>
<accession>A0A4V1L4C5</accession>
<dbReference type="AlphaFoldDB" id="A0A4V1L4C5"/>
<gene>
    <name evidence="1" type="ORF">XH94_10240</name>
</gene>
<name>A0A4V1L4C5_9BRAD</name>
<reference evidence="1 2" key="1">
    <citation type="submission" date="2015-04" db="EMBL/GenBank/DDBJ databases">
        <title>Comparative genomics of rhizobia nodulating Arachis hypogaea in China.</title>
        <authorList>
            <person name="Li Y."/>
        </authorList>
    </citation>
    <scope>NUCLEOTIDE SEQUENCE [LARGE SCALE GENOMIC DNA]</scope>
    <source>
        <strain evidence="1 2">CCBAU 51787</strain>
    </source>
</reference>
<organism evidence="1 2">
    <name type="scientific">Bradyrhizobium zhanjiangense</name>
    <dbReference type="NCBI Taxonomy" id="1325107"/>
    <lineage>
        <taxon>Bacteria</taxon>
        <taxon>Pseudomonadati</taxon>
        <taxon>Pseudomonadota</taxon>
        <taxon>Alphaproteobacteria</taxon>
        <taxon>Hyphomicrobiales</taxon>
        <taxon>Nitrobacteraceae</taxon>
        <taxon>Bradyrhizobium</taxon>
    </lineage>
</organism>
<protein>
    <submittedName>
        <fullName evidence="1">Uncharacterized protein</fullName>
    </submittedName>
</protein>
<evidence type="ECO:0000313" key="1">
    <source>
        <dbReference type="EMBL" id="RXH40994.1"/>
    </source>
</evidence>
<dbReference type="EMBL" id="LBJM01000028">
    <property type="protein sequence ID" value="RXH40994.1"/>
    <property type="molecule type" value="Genomic_DNA"/>
</dbReference>
<sequence>MNSTEGSEFVHFDEYEDVVAAIELVGSQSIDAQKRPSHWKWIIMAMQNAVQGAMVLSLSGTDGCGALAPKSQKRNRAWLHHLGPDRPPRVMASYDVLLERIMKSELMEGPVPDLSPEDHRNLQRLNELRRQFAHFNPTSWGIELNYILDIIPVALNLFEFLTTTQGRPNLNFTEEHRARMQQALCQARAAVEAFNEAAGAAVVGRRL</sequence>